<dbReference type="SUPFAM" id="SSF50978">
    <property type="entry name" value="WD40 repeat-like"/>
    <property type="match status" value="1"/>
</dbReference>
<dbReference type="InterPro" id="IPR001680">
    <property type="entry name" value="WD40_rpt"/>
</dbReference>
<keyword evidence="1" id="KW-0853">WD repeat</keyword>
<reference evidence="2" key="1">
    <citation type="submission" date="2024-02" db="EMBL/GenBank/DDBJ databases">
        <authorList>
            <consortium name="ELIXIR-Norway"/>
            <consortium name="Elixir Norway"/>
        </authorList>
    </citation>
    <scope>NUCLEOTIDE SEQUENCE</scope>
</reference>
<evidence type="ECO:0000313" key="3">
    <source>
        <dbReference type="Proteomes" id="UP001497444"/>
    </source>
</evidence>
<evidence type="ECO:0000313" key="2">
    <source>
        <dbReference type="EMBL" id="CAK9259074.1"/>
    </source>
</evidence>
<feature type="repeat" description="WD" evidence="1">
    <location>
        <begin position="44"/>
        <end position="75"/>
    </location>
</feature>
<dbReference type="InterPro" id="IPR015943">
    <property type="entry name" value="WD40/YVTN_repeat-like_dom_sf"/>
</dbReference>
<name>A0ABP0VX47_9BRYO</name>
<sequence length="192" mass="21729">MNYKGRAITGLLIDETNHNLLVCTMHDNFIHVFKLNLGKEVCRYSGHTDQVHAMVYIGTRNQYLSSSWDLTLCVWLAPEPIIESKEIKKDGVTDLKLKMGKGEAPKEKPPDEFELGNENKPQVSKYEKEHPNVMPKILKLHLERKRSGVTDKLTLEANKPTTSTTLKKPVDIVHGSLLEQLIKLEATLNSSI</sequence>
<protein>
    <submittedName>
        <fullName evidence="2">Uncharacterized protein</fullName>
    </submittedName>
</protein>
<gene>
    <name evidence="2" type="ORF">CSSPJE1EN1_LOCUS4552</name>
</gene>
<dbReference type="Proteomes" id="UP001497444">
    <property type="component" value="Chromosome 12"/>
</dbReference>
<dbReference type="EMBL" id="OZ020107">
    <property type="protein sequence ID" value="CAK9259074.1"/>
    <property type="molecule type" value="Genomic_DNA"/>
</dbReference>
<dbReference type="InterPro" id="IPR036322">
    <property type="entry name" value="WD40_repeat_dom_sf"/>
</dbReference>
<dbReference type="Gene3D" id="2.130.10.10">
    <property type="entry name" value="YVTN repeat-like/Quinoprotein amine dehydrogenase"/>
    <property type="match status" value="1"/>
</dbReference>
<accession>A0ABP0VX47</accession>
<organism evidence="2 3">
    <name type="scientific">Sphagnum jensenii</name>
    <dbReference type="NCBI Taxonomy" id="128206"/>
    <lineage>
        <taxon>Eukaryota</taxon>
        <taxon>Viridiplantae</taxon>
        <taxon>Streptophyta</taxon>
        <taxon>Embryophyta</taxon>
        <taxon>Bryophyta</taxon>
        <taxon>Sphagnophytina</taxon>
        <taxon>Sphagnopsida</taxon>
        <taxon>Sphagnales</taxon>
        <taxon>Sphagnaceae</taxon>
        <taxon>Sphagnum</taxon>
    </lineage>
</organism>
<keyword evidence="3" id="KW-1185">Reference proteome</keyword>
<evidence type="ECO:0000256" key="1">
    <source>
        <dbReference type="PROSITE-ProRule" id="PRU00221"/>
    </source>
</evidence>
<dbReference type="PROSITE" id="PS50082">
    <property type="entry name" value="WD_REPEATS_2"/>
    <property type="match status" value="1"/>
</dbReference>
<proteinExistence type="predicted"/>